<dbReference type="PANTHER" id="PTHR37017">
    <property type="entry name" value="AB HYDROLASE-1 DOMAIN-CONTAINING PROTEIN-RELATED"/>
    <property type="match status" value="1"/>
</dbReference>
<gene>
    <name evidence="3" type="ORF">GCM10022226_52310</name>
</gene>
<sequence length="122" mass="13113">MSDRGGENETFTWRQGDHVHGGVRGGRHAGGGVVDGRRPRGHDGTSEAAAWKTIPSWYCISTTDRIIAPSSELSMARRARSKITRFEGGSHLTLISHPDAVTSVIASAICSVRQLARCLDVS</sequence>
<dbReference type="SUPFAM" id="SSF53474">
    <property type="entry name" value="alpha/beta-Hydrolases"/>
    <property type="match status" value="1"/>
</dbReference>
<dbReference type="PANTHER" id="PTHR37017:SF11">
    <property type="entry name" value="ESTERASE_LIPASE_THIOESTERASE DOMAIN-CONTAINING PROTEIN"/>
    <property type="match status" value="1"/>
</dbReference>
<comment type="caution">
    <text evidence="3">The sequence shown here is derived from an EMBL/GenBank/DDBJ whole genome shotgun (WGS) entry which is preliminary data.</text>
</comment>
<dbReference type="InterPro" id="IPR000073">
    <property type="entry name" value="AB_hydrolase_1"/>
</dbReference>
<accession>A0ABP7IRJ5</accession>
<feature type="domain" description="AB hydrolase-1" evidence="2">
    <location>
        <begin position="12"/>
        <end position="101"/>
    </location>
</feature>
<feature type="compositionally biased region" description="Gly residues" evidence="1">
    <location>
        <begin position="22"/>
        <end position="34"/>
    </location>
</feature>
<dbReference type="EMBL" id="BAAAZR010000020">
    <property type="protein sequence ID" value="GAA3825159.1"/>
    <property type="molecule type" value="Genomic_DNA"/>
</dbReference>
<reference evidence="4" key="1">
    <citation type="journal article" date="2019" name="Int. J. Syst. Evol. Microbiol.">
        <title>The Global Catalogue of Microorganisms (GCM) 10K type strain sequencing project: providing services to taxonomists for standard genome sequencing and annotation.</title>
        <authorList>
            <consortium name="The Broad Institute Genomics Platform"/>
            <consortium name="The Broad Institute Genome Sequencing Center for Infectious Disease"/>
            <person name="Wu L."/>
            <person name="Ma J."/>
        </authorList>
    </citation>
    <scope>NUCLEOTIDE SEQUENCE [LARGE SCALE GENOMIC DNA]</scope>
    <source>
        <strain evidence="4">JCM 16908</strain>
    </source>
</reference>
<evidence type="ECO:0000313" key="4">
    <source>
        <dbReference type="Proteomes" id="UP001500888"/>
    </source>
</evidence>
<organism evidence="3 4">
    <name type="scientific">Sphaerisporangium flaviroseum</name>
    <dbReference type="NCBI Taxonomy" id="509199"/>
    <lineage>
        <taxon>Bacteria</taxon>
        <taxon>Bacillati</taxon>
        <taxon>Actinomycetota</taxon>
        <taxon>Actinomycetes</taxon>
        <taxon>Streptosporangiales</taxon>
        <taxon>Streptosporangiaceae</taxon>
        <taxon>Sphaerisporangium</taxon>
    </lineage>
</organism>
<dbReference type="Proteomes" id="UP001500888">
    <property type="component" value="Unassembled WGS sequence"/>
</dbReference>
<name>A0ABP7IRJ5_9ACTN</name>
<dbReference type="InterPro" id="IPR029058">
    <property type="entry name" value="AB_hydrolase_fold"/>
</dbReference>
<evidence type="ECO:0000259" key="2">
    <source>
        <dbReference type="Pfam" id="PF12697"/>
    </source>
</evidence>
<keyword evidence="4" id="KW-1185">Reference proteome</keyword>
<feature type="region of interest" description="Disordered" evidence="1">
    <location>
        <begin position="1"/>
        <end position="47"/>
    </location>
</feature>
<dbReference type="Gene3D" id="3.40.50.1820">
    <property type="entry name" value="alpha/beta hydrolase"/>
    <property type="match status" value="1"/>
</dbReference>
<dbReference type="InterPro" id="IPR052897">
    <property type="entry name" value="Sec-Metab_Biosynth_Hydrolase"/>
</dbReference>
<evidence type="ECO:0000313" key="3">
    <source>
        <dbReference type="EMBL" id="GAA3825159.1"/>
    </source>
</evidence>
<protein>
    <recommendedName>
        <fullName evidence="2">AB hydrolase-1 domain-containing protein</fullName>
    </recommendedName>
</protein>
<evidence type="ECO:0000256" key="1">
    <source>
        <dbReference type="SAM" id="MobiDB-lite"/>
    </source>
</evidence>
<proteinExistence type="predicted"/>
<feature type="compositionally biased region" description="Basic and acidic residues" evidence="1">
    <location>
        <begin position="35"/>
        <end position="45"/>
    </location>
</feature>
<dbReference type="Pfam" id="PF12697">
    <property type="entry name" value="Abhydrolase_6"/>
    <property type="match status" value="1"/>
</dbReference>